<reference evidence="1" key="2">
    <citation type="submission" date="2021-04" db="EMBL/GenBank/DDBJ databases">
        <authorList>
            <person name="Gilroy R."/>
        </authorList>
    </citation>
    <scope>NUCLEOTIDE SEQUENCE</scope>
    <source>
        <strain evidence="1">ChiSxjej1B13-11774</strain>
    </source>
</reference>
<dbReference type="Proteomes" id="UP000824048">
    <property type="component" value="Unassembled WGS sequence"/>
</dbReference>
<accession>A0A9D2J9J4</accession>
<reference evidence="1" key="1">
    <citation type="journal article" date="2021" name="PeerJ">
        <title>Extensive microbial diversity within the chicken gut microbiome revealed by metagenomics and culture.</title>
        <authorList>
            <person name="Gilroy R."/>
            <person name="Ravi A."/>
            <person name="Getino M."/>
            <person name="Pursley I."/>
            <person name="Horton D.L."/>
            <person name="Alikhan N.F."/>
            <person name="Baker D."/>
            <person name="Gharbi K."/>
            <person name="Hall N."/>
            <person name="Watson M."/>
            <person name="Adriaenssens E.M."/>
            <person name="Foster-Nyarko E."/>
            <person name="Jarju S."/>
            <person name="Secka A."/>
            <person name="Antonio M."/>
            <person name="Oren A."/>
            <person name="Chaudhuri R.R."/>
            <person name="La Ragione R."/>
            <person name="Hildebrand F."/>
            <person name="Pallen M.J."/>
        </authorList>
    </citation>
    <scope>NUCLEOTIDE SEQUENCE</scope>
    <source>
        <strain evidence="1">ChiSxjej1B13-11774</strain>
    </source>
</reference>
<sequence length="109" mass="12091">MILDKQRPFAGCGQVMRVPDFSMPLERLASTMPFLELRNPPLSSGHDSIAIALFNKTGRYFFRKTLDLKCGLTCMMVIQKQIGPHQADGTGSYCQVFVSDLLQFCSGGI</sequence>
<gene>
    <name evidence="1" type="ORF">H9811_01180</name>
</gene>
<evidence type="ECO:0000313" key="1">
    <source>
        <dbReference type="EMBL" id="HIZ41152.1"/>
    </source>
</evidence>
<dbReference type="AlphaFoldDB" id="A0A9D2J9J4"/>
<organism evidence="1 2">
    <name type="scientific">Candidatus Gemmiger excrementigallinarum</name>
    <dbReference type="NCBI Taxonomy" id="2838609"/>
    <lineage>
        <taxon>Bacteria</taxon>
        <taxon>Bacillati</taxon>
        <taxon>Bacillota</taxon>
        <taxon>Clostridia</taxon>
        <taxon>Eubacteriales</taxon>
        <taxon>Gemmiger</taxon>
    </lineage>
</organism>
<evidence type="ECO:0000313" key="2">
    <source>
        <dbReference type="Proteomes" id="UP000824048"/>
    </source>
</evidence>
<proteinExistence type="predicted"/>
<dbReference type="EMBL" id="DXBP01000005">
    <property type="protein sequence ID" value="HIZ41152.1"/>
    <property type="molecule type" value="Genomic_DNA"/>
</dbReference>
<comment type="caution">
    <text evidence="1">The sequence shown here is derived from an EMBL/GenBank/DDBJ whole genome shotgun (WGS) entry which is preliminary data.</text>
</comment>
<name>A0A9D2J9J4_9FIRM</name>
<protein>
    <submittedName>
        <fullName evidence="1">Uncharacterized protein</fullName>
    </submittedName>
</protein>